<name>A0A841HVA9_9DEIO</name>
<proteinExistence type="predicted"/>
<evidence type="ECO:0000256" key="2">
    <source>
        <dbReference type="ARBA" id="ARBA00023163"/>
    </source>
</evidence>
<dbReference type="PROSITE" id="PS51000">
    <property type="entry name" value="HTH_DEOR_2"/>
    <property type="match status" value="1"/>
</dbReference>
<dbReference type="SUPFAM" id="SSF46785">
    <property type="entry name" value="Winged helix' DNA-binding domain"/>
    <property type="match status" value="1"/>
</dbReference>
<dbReference type="SUPFAM" id="SSF100950">
    <property type="entry name" value="NagB/RpiA/CoA transferase-like"/>
    <property type="match status" value="1"/>
</dbReference>
<organism evidence="4 5">
    <name type="scientific">Deinobacterium chartae</name>
    <dbReference type="NCBI Taxonomy" id="521158"/>
    <lineage>
        <taxon>Bacteria</taxon>
        <taxon>Thermotogati</taxon>
        <taxon>Deinococcota</taxon>
        <taxon>Deinococci</taxon>
        <taxon>Deinococcales</taxon>
        <taxon>Deinococcaceae</taxon>
        <taxon>Deinobacterium</taxon>
    </lineage>
</organism>
<dbReference type="InterPro" id="IPR037171">
    <property type="entry name" value="NagB/RpiA_transferase-like"/>
</dbReference>
<dbReference type="InterPro" id="IPR036390">
    <property type="entry name" value="WH_DNA-bd_sf"/>
</dbReference>
<evidence type="ECO:0000313" key="5">
    <source>
        <dbReference type="Proteomes" id="UP000569951"/>
    </source>
</evidence>
<comment type="caution">
    <text evidence="4">The sequence shown here is derived from an EMBL/GenBank/DDBJ whole genome shotgun (WGS) entry which is preliminary data.</text>
</comment>
<dbReference type="InterPro" id="IPR036388">
    <property type="entry name" value="WH-like_DNA-bd_sf"/>
</dbReference>
<dbReference type="RefSeq" id="WP_183983227.1">
    <property type="nucleotide sequence ID" value="NZ_JACHHG010000001.1"/>
</dbReference>
<gene>
    <name evidence="4" type="ORF">HNR42_000006</name>
</gene>
<dbReference type="GO" id="GO:0003700">
    <property type="term" value="F:DNA-binding transcription factor activity"/>
    <property type="evidence" value="ECO:0007669"/>
    <property type="project" value="InterPro"/>
</dbReference>
<dbReference type="Proteomes" id="UP000569951">
    <property type="component" value="Unassembled WGS sequence"/>
</dbReference>
<dbReference type="PANTHER" id="PTHR30363">
    <property type="entry name" value="HTH-TYPE TRANSCRIPTIONAL REGULATOR SRLR-RELATED"/>
    <property type="match status" value="1"/>
</dbReference>
<keyword evidence="5" id="KW-1185">Reference proteome</keyword>
<dbReference type="AlphaFoldDB" id="A0A841HVA9"/>
<keyword evidence="2" id="KW-0804">Transcription</keyword>
<sequence length="256" mass="27946">METRLKVILSEIERRDSVTVNELSNLLGVSAVTIRSDLEELSRMGRIHRTRGGATRPLLERFDGNFELPLEETRRQLPREKRRIGQAAAALIQDGETVFLDVGSTATEVARHISPALQGVTVVTNSLNIALELEALPNLTIIVTGGTLRRLQHSLVNPLGLELLRDVHADRLFLGCNGVSVQAGVTNRNLPEAEIKRQMVTNSREVYVLADHSKLGVTSSAAIAPLDRVTRLITDRAANPQEIGCLEAAGLDVLCV</sequence>
<dbReference type="SMART" id="SM01134">
    <property type="entry name" value="DeoRC"/>
    <property type="match status" value="1"/>
</dbReference>
<protein>
    <submittedName>
        <fullName evidence="4">DeoR family transcriptional regulator of aga operon</fullName>
    </submittedName>
</protein>
<accession>A0A841HVA9</accession>
<keyword evidence="1" id="KW-0805">Transcription regulation</keyword>
<dbReference type="Pfam" id="PF08220">
    <property type="entry name" value="HTH_DeoR"/>
    <property type="match status" value="1"/>
</dbReference>
<reference evidence="4 5" key="1">
    <citation type="submission" date="2020-08" db="EMBL/GenBank/DDBJ databases">
        <title>Genomic Encyclopedia of Type Strains, Phase IV (KMG-IV): sequencing the most valuable type-strain genomes for metagenomic binning, comparative biology and taxonomic classification.</title>
        <authorList>
            <person name="Goeker M."/>
        </authorList>
    </citation>
    <scope>NUCLEOTIDE SEQUENCE [LARGE SCALE GENOMIC DNA]</scope>
    <source>
        <strain evidence="4 5">DSM 21458</strain>
    </source>
</reference>
<dbReference type="InterPro" id="IPR001034">
    <property type="entry name" value="DeoR_HTH"/>
</dbReference>
<dbReference type="EMBL" id="JACHHG010000001">
    <property type="protein sequence ID" value="MBB6096594.1"/>
    <property type="molecule type" value="Genomic_DNA"/>
</dbReference>
<dbReference type="PANTHER" id="PTHR30363:SF44">
    <property type="entry name" value="AGA OPERON TRANSCRIPTIONAL REPRESSOR-RELATED"/>
    <property type="match status" value="1"/>
</dbReference>
<dbReference type="Pfam" id="PF00455">
    <property type="entry name" value="DeoRC"/>
    <property type="match status" value="1"/>
</dbReference>
<feature type="domain" description="HTH deoR-type" evidence="3">
    <location>
        <begin position="1"/>
        <end position="56"/>
    </location>
</feature>
<dbReference type="SMART" id="SM00420">
    <property type="entry name" value="HTH_DEOR"/>
    <property type="match status" value="1"/>
</dbReference>
<dbReference type="Gene3D" id="1.10.10.10">
    <property type="entry name" value="Winged helix-like DNA-binding domain superfamily/Winged helix DNA-binding domain"/>
    <property type="match status" value="1"/>
</dbReference>
<evidence type="ECO:0000256" key="1">
    <source>
        <dbReference type="ARBA" id="ARBA00023015"/>
    </source>
</evidence>
<dbReference type="PRINTS" id="PR00037">
    <property type="entry name" value="HTHLACR"/>
</dbReference>
<evidence type="ECO:0000313" key="4">
    <source>
        <dbReference type="EMBL" id="MBB6096594.1"/>
    </source>
</evidence>
<dbReference type="InterPro" id="IPR050313">
    <property type="entry name" value="Carb_Metab_HTH_regulators"/>
</dbReference>
<evidence type="ECO:0000259" key="3">
    <source>
        <dbReference type="PROSITE" id="PS51000"/>
    </source>
</evidence>
<dbReference type="InterPro" id="IPR014036">
    <property type="entry name" value="DeoR-like_C"/>
</dbReference>
<dbReference type="Gene3D" id="3.40.50.1360">
    <property type="match status" value="1"/>
</dbReference>